<evidence type="ECO:0000313" key="5">
    <source>
        <dbReference type="WBParaSite" id="SRAE_2000315000.1"/>
    </source>
</evidence>
<keyword evidence="4" id="KW-1185">Reference proteome</keyword>
<dbReference type="Proteomes" id="UP000035682">
    <property type="component" value="Unplaced"/>
</dbReference>
<accession>A0A090LK25</accession>
<evidence type="ECO:0000313" key="4">
    <source>
        <dbReference type="Proteomes" id="UP000035682"/>
    </source>
</evidence>
<reference evidence="5" key="2">
    <citation type="submission" date="2020-12" db="UniProtKB">
        <authorList>
            <consortium name="WormBaseParasite"/>
        </authorList>
    </citation>
    <scope>IDENTIFICATION</scope>
</reference>
<evidence type="ECO:0000313" key="3">
    <source>
        <dbReference type="EMBL" id="CEF68493.1"/>
    </source>
</evidence>
<dbReference type="RefSeq" id="XP_024507693.1">
    <property type="nucleotide sequence ID" value="XM_024654309.1"/>
</dbReference>
<dbReference type="PANTHER" id="PTHR45632:SF3">
    <property type="entry name" value="KELCH-LIKE PROTEIN 32"/>
    <property type="match status" value="1"/>
</dbReference>
<protein>
    <submittedName>
        <fullName evidence="3">Galactose oxidase/kelch, beta-propeller domain and Kelch-type beta propeller domain-containing protein</fullName>
    </submittedName>
</protein>
<evidence type="ECO:0000256" key="1">
    <source>
        <dbReference type="ARBA" id="ARBA00022441"/>
    </source>
</evidence>
<dbReference type="SUPFAM" id="SSF50965">
    <property type="entry name" value="Galactose oxidase, central domain"/>
    <property type="match status" value="1"/>
</dbReference>
<dbReference type="GeneID" id="36380863"/>
<dbReference type="PANTHER" id="PTHR45632">
    <property type="entry name" value="LD33804P"/>
    <property type="match status" value="1"/>
</dbReference>
<dbReference type="InterPro" id="IPR011043">
    <property type="entry name" value="Gal_Oxase/kelch_b-propeller"/>
</dbReference>
<dbReference type="Pfam" id="PF24681">
    <property type="entry name" value="Kelch_KLHDC2_KLHL20_DRC7"/>
    <property type="match status" value="1"/>
</dbReference>
<name>A0A090LK25_STRRB</name>
<sequence length="709" mass="82228">MSNVFGDIILFLSSIPKFEDTKLILKNSKVVSINKIVFSAYSKKILELVFLSENEGYLCLDGIDEKYFNILKKFIYERNELEWTEEVVAYMIFTLFIFDVPRMQKFVLSIFKKVDPIQLFYMIKAFAANDKLNSDVANKSFIFFAENIDIDVINEENILMLGKESIELISRYLPLEKKRIRGLFQKYQSEINTMLRQLSIFGSKEAIDESTCSKLSLLRTYADKDCIEICGLKKWFTYIVNWFFYSYDRNVYDFSVFMDFVVDCDEICTGLIKKILVEFEQRLGNVLSADECKYFVRCFNKIKKSTDPSKCCCKYCKQYFFYTISNDTKSRRITENSTDFFNNVYDNSEITLRDKCHEGSISSTNYTISHKTFSTYGPGSLIYSSAPSMITTNVHTDDTSTLFEERSNYIEKLKIFDNSIIIAGGNFANNKLYDYDIYSYDILRNKCGIVDSICTGREECKIEYKDGNIFVFGGKNRSGEKIHSIKALNIKNGEIKNMNDSFSCGRTNHATILQDDYVYIIGGKLDDKNETIVQYNLKYEKKSLIFPDKPFEIIDHSLCKYENTIYIFGGIKENKLKNMLIFDPRSKDRLIKCKSPPIPIFRTSIVQNANVITSFGGAEFSNNRSELIAHDKIFEFDPRADKWIQCDLHCGRPFYSGGSCYINESFYTFGGYDFNSNPQNEIYIFKDKSWNNIANFPVSLAGFDFFLLP</sequence>
<dbReference type="EMBL" id="LN609529">
    <property type="protein sequence ID" value="CEF68493.1"/>
    <property type="molecule type" value="Genomic_DNA"/>
</dbReference>
<keyword evidence="2" id="KW-0677">Repeat</keyword>
<dbReference type="OrthoDB" id="10251809at2759"/>
<reference evidence="3 4" key="1">
    <citation type="submission" date="2014-09" db="EMBL/GenBank/DDBJ databases">
        <authorList>
            <person name="Martin A.A."/>
        </authorList>
    </citation>
    <scope>NUCLEOTIDE SEQUENCE</scope>
    <source>
        <strain evidence="4">ED321</strain>
        <strain evidence="3">ED321 Heterogonic</strain>
    </source>
</reference>
<dbReference type="WormBase" id="SRAE_2000315000">
    <property type="protein sequence ID" value="SRP10447"/>
    <property type="gene ID" value="WBGene00263370"/>
</dbReference>
<gene>
    <name evidence="3 5 6" type="ORF">SRAE_2000315000</name>
</gene>
<dbReference type="Gene3D" id="2.120.10.80">
    <property type="entry name" value="Kelch-type beta propeller"/>
    <property type="match status" value="2"/>
</dbReference>
<evidence type="ECO:0000313" key="6">
    <source>
        <dbReference type="WormBase" id="SRAE_2000315000"/>
    </source>
</evidence>
<keyword evidence="1" id="KW-0880">Kelch repeat</keyword>
<evidence type="ECO:0000256" key="2">
    <source>
        <dbReference type="ARBA" id="ARBA00022737"/>
    </source>
</evidence>
<dbReference type="WBParaSite" id="SRAE_2000315000.1">
    <property type="protein sequence ID" value="SRAE_2000315000.1"/>
    <property type="gene ID" value="WBGene00263370"/>
</dbReference>
<proteinExistence type="predicted"/>
<dbReference type="CTD" id="36380863"/>
<organism evidence="3">
    <name type="scientific">Strongyloides ratti</name>
    <name type="common">Parasitic roundworm</name>
    <dbReference type="NCBI Taxonomy" id="34506"/>
    <lineage>
        <taxon>Eukaryota</taxon>
        <taxon>Metazoa</taxon>
        <taxon>Ecdysozoa</taxon>
        <taxon>Nematoda</taxon>
        <taxon>Chromadorea</taxon>
        <taxon>Rhabditida</taxon>
        <taxon>Tylenchina</taxon>
        <taxon>Panagrolaimomorpha</taxon>
        <taxon>Strongyloidoidea</taxon>
        <taxon>Strongyloididae</taxon>
        <taxon>Strongyloides</taxon>
    </lineage>
</organism>
<dbReference type="STRING" id="34506.A0A090LK25"/>
<dbReference type="InterPro" id="IPR015915">
    <property type="entry name" value="Kelch-typ_b-propeller"/>
</dbReference>
<dbReference type="AlphaFoldDB" id="A0A090LK25"/>